<feature type="transmembrane region" description="Helical" evidence="1">
    <location>
        <begin position="255"/>
        <end position="285"/>
    </location>
</feature>
<keyword evidence="1" id="KW-1133">Transmembrane helix</keyword>
<feature type="transmembrane region" description="Helical" evidence="1">
    <location>
        <begin position="305"/>
        <end position="332"/>
    </location>
</feature>
<sequence>MLKEEMKKIWRPGILAVLILLGFVYYTMYLEFYIQYFPNGPEYKGIYQVAADWVKRFGTTLEPEEEAEAAREIPALESEASGYLSVNPVARQYGLASYEEYEQFYNRSVQRMQGEMTTQERDRYADAMILSNYLTGEETDNIDGRIYATRLFTQMYELWEQEGVNFRNKEFMDGYTQREYTHAADSFFGEDHAWRNILPAELPEAFSTYLGYVLIWVCVSCCLLLSPMPVRDRMRSMRPLQWSSRHGRDILRTQFAASMLSGAALTAINLLVFGGLFMTHGIHTFFGCRMFSFMHTGFSWINPTFGAWCLLLVFLIYLTGMGITAIAFFLSLHSTNYVAMLLKLIPLVILTALLCPRLLIRLFYYGNSLYQLTSIPGIEGYTALLILATGLILFMITSHRQKRQELLL</sequence>
<accession>A0ABS6K2S9</accession>
<evidence type="ECO:0000256" key="1">
    <source>
        <dbReference type="SAM" id="Phobius"/>
    </source>
</evidence>
<dbReference type="Proteomes" id="UP001314681">
    <property type="component" value="Unassembled WGS sequence"/>
</dbReference>
<evidence type="ECO:0000313" key="3">
    <source>
        <dbReference type="Proteomes" id="UP001314681"/>
    </source>
</evidence>
<proteinExistence type="predicted"/>
<dbReference type="EMBL" id="JAHQCX010000001">
    <property type="protein sequence ID" value="MBU9724810.1"/>
    <property type="molecule type" value="Genomic_DNA"/>
</dbReference>
<dbReference type="RefSeq" id="WP_158352678.1">
    <property type="nucleotide sequence ID" value="NZ_JAHQCX010000001.1"/>
</dbReference>
<comment type="caution">
    <text evidence="2">The sequence shown here is derived from an EMBL/GenBank/DDBJ whole genome shotgun (WGS) entry which is preliminary data.</text>
</comment>
<reference evidence="2 3" key="1">
    <citation type="submission" date="2021-06" db="EMBL/GenBank/DDBJ databases">
        <title>Description of novel taxa of the family Lachnospiraceae.</title>
        <authorList>
            <person name="Chaplin A.V."/>
            <person name="Sokolova S.R."/>
            <person name="Pikina A.P."/>
            <person name="Korzhanova M."/>
            <person name="Belova V."/>
            <person name="Korostin D."/>
            <person name="Efimov B.A."/>
        </authorList>
    </citation>
    <scope>NUCLEOTIDE SEQUENCE [LARGE SCALE GENOMIC DNA]</scope>
    <source>
        <strain evidence="2 3">ASD4241</strain>
    </source>
</reference>
<keyword evidence="1" id="KW-0472">Membrane</keyword>
<feature type="transmembrane region" description="Helical" evidence="1">
    <location>
        <begin position="209"/>
        <end position="230"/>
    </location>
</feature>
<keyword evidence="1" id="KW-0812">Transmembrane</keyword>
<name>A0ABS6K2S9_9FIRM</name>
<feature type="transmembrane region" description="Helical" evidence="1">
    <location>
        <begin position="12"/>
        <end position="34"/>
    </location>
</feature>
<keyword evidence="3" id="KW-1185">Reference proteome</keyword>
<evidence type="ECO:0000313" key="2">
    <source>
        <dbReference type="EMBL" id="MBU9724810.1"/>
    </source>
</evidence>
<gene>
    <name evidence="2" type="ORF">KTH90_02160</name>
</gene>
<protein>
    <submittedName>
        <fullName evidence="2">Uncharacterized protein</fullName>
    </submittedName>
</protein>
<feature type="transmembrane region" description="Helical" evidence="1">
    <location>
        <begin position="378"/>
        <end position="396"/>
    </location>
</feature>
<organism evidence="2 3">
    <name type="scientific">Diplocloster modestus</name>
    <dbReference type="NCBI Taxonomy" id="2850322"/>
    <lineage>
        <taxon>Bacteria</taxon>
        <taxon>Bacillati</taxon>
        <taxon>Bacillota</taxon>
        <taxon>Clostridia</taxon>
        <taxon>Lachnospirales</taxon>
        <taxon>Lachnospiraceae</taxon>
        <taxon>Diplocloster</taxon>
    </lineage>
</organism>
<feature type="transmembrane region" description="Helical" evidence="1">
    <location>
        <begin position="344"/>
        <end position="366"/>
    </location>
</feature>